<dbReference type="SUPFAM" id="SSF103088">
    <property type="entry name" value="OmpA-like"/>
    <property type="match status" value="1"/>
</dbReference>
<sequence length="638" mass="72246">MQRIQYIISLLLLAFSTSLYAQYGTQKRADALFDKFAYVKAIDSYKKLVEKGYNVDHAKRRLAESYTYLRDPENAVIYYKDVVNQPDVPVEYYYKYAQALKGIEKYDEALKWLAKFEEKGGDLSNLHGAGKDTYSGNIFAVNPKYEVDTVAFNSDYSDFGAYERDGTLYFSSSRNEGVSIKRKYSWNQQPFLDLYAVEEGTDTITHKNRLSDGINTRFHEASVSISPDGNTMYFSRNSYYNNKRGRDSKKITHLKIYSVSRENGAWANEKSLSINNDNYSVTHPALSQDGKYLYFASDMPGGFGGMDLYKAEIGANGSLTNVQNLGDVINTSGDDVFPFINNEGILFFSSDGHVGLGLLDVFSSVKNESGAYVDVINLGAPINSNQDDFSFFLKEDGVTGYFASNRGENIYDDDIYVFTKIPPLKLKGHVTDSISKLPIPNAIMVLKDNRENLIAQVETDENGYYEIDIERNTDYQLTTLKEGYNEKKTDLTSKGIPNQTTEIIVDVILGRIPFIDETPPVINNIYFNFDHSNVRSDAQEVLDRVIELMLKEYPKMTIKISSHTDSRGSSAYNLGLSQRRADSTFKYLVERGVAPERIIEVKGYGEEQLVANCPNGSRCTEHEHQLNRRTEFLIISLR</sequence>
<accession>A0A6P0UQE9</accession>
<reference evidence="7 8" key="1">
    <citation type="submission" date="2020-01" db="EMBL/GenBank/DDBJ databases">
        <title>Leptobacterium flavescens.</title>
        <authorList>
            <person name="Wang G."/>
        </authorList>
    </citation>
    <scope>NUCLEOTIDE SEQUENCE [LARGE SCALE GENOMIC DNA]</scope>
    <source>
        <strain evidence="7 8">KCTC 22160</strain>
    </source>
</reference>
<feature type="chain" id="PRO_5026963407" evidence="5">
    <location>
        <begin position="22"/>
        <end position="638"/>
    </location>
</feature>
<dbReference type="PANTHER" id="PTHR30329">
    <property type="entry name" value="STATOR ELEMENT OF FLAGELLAR MOTOR COMPLEX"/>
    <property type="match status" value="1"/>
</dbReference>
<dbReference type="Gene3D" id="3.30.1330.60">
    <property type="entry name" value="OmpA-like domain"/>
    <property type="match status" value="1"/>
</dbReference>
<dbReference type="PROSITE" id="PS51123">
    <property type="entry name" value="OMPA_2"/>
    <property type="match status" value="1"/>
</dbReference>
<keyword evidence="3" id="KW-0998">Cell outer membrane</keyword>
<evidence type="ECO:0000256" key="4">
    <source>
        <dbReference type="PROSITE-ProRule" id="PRU00473"/>
    </source>
</evidence>
<gene>
    <name evidence="7" type="ORF">GWK08_11405</name>
</gene>
<dbReference type="InterPro" id="IPR011659">
    <property type="entry name" value="WD40"/>
</dbReference>
<protein>
    <submittedName>
        <fullName evidence="7">OmpA family protein</fullName>
    </submittedName>
</protein>
<dbReference type="CDD" id="cd07185">
    <property type="entry name" value="OmpA_C-like"/>
    <property type="match status" value="1"/>
</dbReference>
<dbReference type="SUPFAM" id="SSF49464">
    <property type="entry name" value="Carboxypeptidase regulatory domain-like"/>
    <property type="match status" value="1"/>
</dbReference>
<evidence type="ECO:0000259" key="6">
    <source>
        <dbReference type="PROSITE" id="PS51123"/>
    </source>
</evidence>
<evidence type="ECO:0000256" key="3">
    <source>
        <dbReference type="ARBA" id="ARBA00023237"/>
    </source>
</evidence>
<keyword evidence="2 4" id="KW-0472">Membrane</keyword>
<dbReference type="Gene3D" id="2.120.10.30">
    <property type="entry name" value="TolB, C-terminal domain"/>
    <property type="match status" value="1"/>
</dbReference>
<dbReference type="RefSeq" id="WP_163607314.1">
    <property type="nucleotide sequence ID" value="NZ_JAABOO010000002.1"/>
</dbReference>
<feature type="signal peptide" evidence="5">
    <location>
        <begin position="1"/>
        <end position="21"/>
    </location>
</feature>
<dbReference type="Gene3D" id="1.25.40.10">
    <property type="entry name" value="Tetratricopeptide repeat domain"/>
    <property type="match status" value="1"/>
</dbReference>
<dbReference type="PANTHER" id="PTHR30329:SF21">
    <property type="entry name" value="LIPOPROTEIN YIAD-RELATED"/>
    <property type="match status" value="1"/>
</dbReference>
<keyword evidence="8" id="KW-1185">Reference proteome</keyword>
<dbReference type="SUPFAM" id="SSF82171">
    <property type="entry name" value="DPP6 N-terminal domain-like"/>
    <property type="match status" value="1"/>
</dbReference>
<dbReference type="Pfam" id="PF00691">
    <property type="entry name" value="OmpA"/>
    <property type="match status" value="1"/>
</dbReference>
<evidence type="ECO:0000256" key="1">
    <source>
        <dbReference type="ARBA" id="ARBA00004442"/>
    </source>
</evidence>
<evidence type="ECO:0000313" key="7">
    <source>
        <dbReference type="EMBL" id="NER14049.1"/>
    </source>
</evidence>
<dbReference type="InterPro" id="IPR036737">
    <property type="entry name" value="OmpA-like_sf"/>
</dbReference>
<proteinExistence type="predicted"/>
<dbReference type="EMBL" id="JAABOO010000002">
    <property type="protein sequence ID" value="NER14049.1"/>
    <property type="molecule type" value="Genomic_DNA"/>
</dbReference>
<evidence type="ECO:0000313" key="8">
    <source>
        <dbReference type="Proteomes" id="UP000468581"/>
    </source>
</evidence>
<dbReference type="Pfam" id="PF13620">
    <property type="entry name" value="CarboxypepD_reg"/>
    <property type="match status" value="1"/>
</dbReference>
<name>A0A6P0UQE9_9FLAO</name>
<dbReference type="AlphaFoldDB" id="A0A6P0UQE9"/>
<dbReference type="InterPro" id="IPR011990">
    <property type="entry name" value="TPR-like_helical_dom_sf"/>
</dbReference>
<evidence type="ECO:0000256" key="2">
    <source>
        <dbReference type="ARBA" id="ARBA00023136"/>
    </source>
</evidence>
<dbReference type="Proteomes" id="UP000468581">
    <property type="component" value="Unassembled WGS sequence"/>
</dbReference>
<dbReference type="GO" id="GO:0009279">
    <property type="term" value="C:cell outer membrane"/>
    <property type="evidence" value="ECO:0007669"/>
    <property type="project" value="UniProtKB-SubCell"/>
</dbReference>
<dbReference type="InterPro" id="IPR050330">
    <property type="entry name" value="Bact_OuterMem_StrucFunc"/>
</dbReference>
<dbReference type="InterPro" id="IPR008969">
    <property type="entry name" value="CarboxyPept-like_regulatory"/>
</dbReference>
<dbReference type="InterPro" id="IPR011042">
    <property type="entry name" value="6-blade_b-propeller_TolB-like"/>
</dbReference>
<dbReference type="SUPFAM" id="SSF48452">
    <property type="entry name" value="TPR-like"/>
    <property type="match status" value="1"/>
</dbReference>
<comment type="subcellular location">
    <subcellularLocation>
        <location evidence="1">Cell outer membrane</location>
    </subcellularLocation>
</comment>
<dbReference type="InterPro" id="IPR006665">
    <property type="entry name" value="OmpA-like"/>
</dbReference>
<keyword evidence="5" id="KW-0732">Signal</keyword>
<feature type="domain" description="OmpA-like" evidence="6">
    <location>
        <begin position="514"/>
        <end position="638"/>
    </location>
</feature>
<evidence type="ECO:0000256" key="5">
    <source>
        <dbReference type="SAM" id="SignalP"/>
    </source>
</evidence>
<organism evidence="7 8">
    <name type="scientific">Leptobacterium flavescens</name>
    <dbReference type="NCBI Taxonomy" id="472055"/>
    <lineage>
        <taxon>Bacteria</taxon>
        <taxon>Pseudomonadati</taxon>
        <taxon>Bacteroidota</taxon>
        <taxon>Flavobacteriia</taxon>
        <taxon>Flavobacteriales</taxon>
        <taxon>Flavobacteriaceae</taxon>
        <taxon>Leptobacterium</taxon>
    </lineage>
</organism>
<dbReference type="InterPro" id="IPR006664">
    <property type="entry name" value="OMP_bac"/>
</dbReference>
<dbReference type="PRINTS" id="PR01021">
    <property type="entry name" value="OMPADOMAIN"/>
</dbReference>
<comment type="caution">
    <text evidence="7">The sequence shown here is derived from an EMBL/GenBank/DDBJ whole genome shotgun (WGS) entry which is preliminary data.</text>
</comment>
<dbReference type="Gene3D" id="2.60.40.1120">
    <property type="entry name" value="Carboxypeptidase-like, regulatory domain"/>
    <property type="match status" value="1"/>
</dbReference>
<dbReference type="Pfam" id="PF07676">
    <property type="entry name" value="PD40"/>
    <property type="match status" value="2"/>
</dbReference>